<feature type="domain" description="Glycerol-3-phosphate dehydrogenase NAD-dependent N-terminal" evidence="2">
    <location>
        <begin position="3"/>
        <end position="101"/>
    </location>
</feature>
<dbReference type="InterPro" id="IPR013328">
    <property type="entry name" value="6PGD_dom2"/>
</dbReference>
<dbReference type="EMBL" id="JBHUIJ010000004">
    <property type="protein sequence ID" value="MFD2236579.1"/>
    <property type="molecule type" value="Genomic_DNA"/>
</dbReference>
<feature type="domain" description="Opine dehydrogenase" evidence="3">
    <location>
        <begin position="183"/>
        <end position="328"/>
    </location>
</feature>
<evidence type="ECO:0000313" key="4">
    <source>
        <dbReference type="EMBL" id="MFD2236579.1"/>
    </source>
</evidence>
<proteinExistence type="predicted"/>
<dbReference type="InterPro" id="IPR003421">
    <property type="entry name" value="Opine_DH"/>
</dbReference>
<evidence type="ECO:0000313" key="5">
    <source>
        <dbReference type="Proteomes" id="UP001597371"/>
    </source>
</evidence>
<evidence type="ECO:0000256" key="1">
    <source>
        <dbReference type="ARBA" id="ARBA00023002"/>
    </source>
</evidence>
<comment type="caution">
    <text evidence="4">The sequence shown here is derived from an EMBL/GenBank/DDBJ whole genome shotgun (WGS) entry which is preliminary data.</text>
</comment>
<dbReference type="Proteomes" id="UP001597371">
    <property type="component" value="Unassembled WGS sequence"/>
</dbReference>
<dbReference type="Gene3D" id="3.40.50.720">
    <property type="entry name" value="NAD(P)-binding Rossmann-like Domain"/>
    <property type="match status" value="1"/>
</dbReference>
<dbReference type="SUPFAM" id="SSF51735">
    <property type="entry name" value="NAD(P)-binding Rossmann-fold domains"/>
    <property type="match status" value="1"/>
</dbReference>
<dbReference type="Gene3D" id="1.10.1040.10">
    <property type="entry name" value="N-(1-d-carboxylethyl)-l-norvaline Dehydrogenase, domain 2"/>
    <property type="match status" value="1"/>
</dbReference>
<dbReference type="InterPro" id="IPR008927">
    <property type="entry name" value="6-PGluconate_DH-like_C_sf"/>
</dbReference>
<reference evidence="5" key="1">
    <citation type="journal article" date="2019" name="Int. J. Syst. Evol. Microbiol.">
        <title>The Global Catalogue of Microorganisms (GCM) 10K type strain sequencing project: providing services to taxonomists for standard genome sequencing and annotation.</title>
        <authorList>
            <consortium name="The Broad Institute Genomics Platform"/>
            <consortium name="The Broad Institute Genome Sequencing Center for Infectious Disease"/>
            <person name="Wu L."/>
            <person name="Ma J."/>
        </authorList>
    </citation>
    <scope>NUCLEOTIDE SEQUENCE [LARGE SCALE GENOMIC DNA]</scope>
    <source>
        <strain evidence="5">ZS-35-S2</strain>
    </source>
</reference>
<evidence type="ECO:0000259" key="2">
    <source>
        <dbReference type="Pfam" id="PF01210"/>
    </source>
</evidence>
<dbReference type="InterPro" id="IPR011128">
    <property type="entry name" value="G3P_DH_NAD-dep_N"/>
</dbReference>
<dbReference type="RefSeq" id="WP_209737783.1">
    <property type="nucleotide sequence ID" value="NZ_CP072611.1"/>
</dbReference>
<sequence length="364" mass="38579">MRIAVLGGGNGSFAAAADFSLAGHEVTLWRRGAREVAEHEALGRRIVLRDRKGRREAVLARVTDDIAAAVSGARYIIAPLPATTHEELAQRLAPHLRPGQVVHLPPGTLGTLVFARAAQAAGTASGVAFAESGTLPWLVRKHGFAEIVVSGRATRLPTGVFPSRLADHALGVIEAAFPGCIVPCGGVLSGALMNAGPVIHPPLIVMNAGPLEHFEAWDIHNEGTQPAIRRVTDALDAERMALREALGYGAPHFPLADHYSRTGEEWMYGRGSHDELTDSGDWREKIVLTEHRYVLEDIGLGLSLLCSVAAMAGVEVPVARGLLALGSIMAGRDFALEGRPLGKLGLAALDRAELQAFLAEGYPS</sequence>
<dbReference type="Pfam" id="PF01210">
    <property type="entry name" value="NAD_Gly3P_dh_N"/>
    <property type="match status" value="1"/>
</dbReference>
<keyword evidence="1" id="KW-0560">Oxidoreductase</keyword>
<organism evidence="4 5">
    <name type="scientific">Aureimonas populi</name>
    <dbReference type="NCBI Taxonomy" id="1701758"/>
    <lineage>
        <taxon>Bacteria</taxon>
        <taxon>Pseudomonadati</taxon>
        <taxon>Pseudomonadota</taxon>
        <taxon>Alphaproteobacteria</taxon>
        <taxon>Hyphomicrobiales</taxon>
        <taxon>Aurantimonadaceae</taxon>
        <taxon>Aureimonas</taxon>
    </lineage>
</organism>
<accession>A0ABW5CH23</accession>
<name>A0ABW5CH23_9HYPH</name>
<keyword evidence="5" id="KW-1185">Reference proteome</keyword>
<dbReference type="InterPro" id="IPR036291">
    <property type="entry name" value="NAD(P)-bd_dom_sf"/>
</dbReference>
<protein>
    <submittedName>
        <fullName evidence="4">NAD/NADP octopine/nopaline dehydrogenase family protein</fullName>
    </submittedName>
</protein>
<dbReference type="Pfam" id="PF02317">
    <property type="entry name" value="Octopine_DH"/>
    <property type="match status" value="1"/>
</dbReference>
<dbReference type="PANTHER" id="PTHR38015">
    <property type="entry name" value="BLR6086 PROTEIN"/>
    <property type="match status" value="1"/>
</dbReference>
<dbReference type="InterPro" id="IPR051729">
    <property type="entry name" value="Opine/Lysopine_DH"/>
</dbReference>
<evidence type="ECO:0000259" key="3">
    <source>
        <dbReference type="Pfam" id="PF02317"/>
    </source>
</evidence>
<dbReference type="PANTHER" id="PTHR38015:SF1">
    <property type="entry name" value="OPINE DEHYDROGENASE DOMAIN-CONTAINING PROTEIN"/>
    <property type="match status" value="1"/>
</dbReference>
<gene>
    <name evidence="4" type="ORF">ACFSKQ_03750</name>
</gene>
<dbReference type="SUPFAM" id="SSF48179">
    <property type="entry name" value="6-phosphogluconate dehydrogenase C-terminal domain-like"/>
    <property type="match status" value="1"/>
</dbReference>